<dbReference type="Pfam" id="PF24968">
    <property type="entry name" value="DUF7770"/>
    <property type="match status" value="1"/>
</dbReference>
<evidence type="ECO:0000259" key="1">
    <source>
        <dbReference type="Pfam" id="PF24968"/>
    </source>
</evidence>
<dbReference type="Proteomes" id="UP000053732">
    <property type="component" value="Unassembled WGS sequence"/>
</dbReference>
<reference evidence="2 3" key="1">
    <citation type="journal article" date="2014" name="Nat. Commun.">
        <title>Multiple recent horizontal transfers of a large genomic region in cheese making fungi.</title>
        <authorList>
            <person name="Cheeseman K."/>
            <person name="Ropars J."/>
            <person name="Renault P."/>
            <person name="Dupont J."/>
            <person name="Gouzy J."/>
            <person name="Branca A."/>
            <person name="Abraham A.L."/>
            <person name="Ceppi M."/>
            <person name="Conseiller E."/>
            <person name="Debuchy R."/>
            <person name="Malagnac F."/>
            <person name="Goarin A."/>
            <person name="Silar P."/>
            <person name="Lacoste S."/>
            <person name="Sallet E."/>
            <person name="Bensimon A."/>
            <person name="Giraud T."/>
            <person name="Brygoo Y."/>
        </authorList>
    </citation>
    <scope>NUCLEOTIDE SEQUENCE [LARGE SCALE GENOMIC DNA]</scope>
    <source>
        <strain evidence="3">FM 013</strain>
    </source>
</reference>
<evidence type="ECO:0000313" key="3">
    <source>
        <dbReference type="Proteomes" id="UP000053732"/>
    </source>
</evidence>
<accession>A0A0G4PTL2</accession>
<dbReference type="STRING" id="1429867.A0A0G4PTL2"/>
<organism evidence="2 3">
    <name type="scientific">Penicillium camemberti (strain FM 013)</name>
    <dbReference type="NCBI Taxonomy" id="1429867"/>
    <lineage>
        <taxon>Eukaryota</taxon>
        <taxon>Fungi</taxon>
        <taxon>Dikarya</taxon>
        <taxon>Ascomycota</taxon>
        <taxon>Pezizomycotina</taxon>
        <taxon>Eurotiomycetes</taxon>
        <taxon>Eurotiomycetidae</taxon>
        <taxon>Eurotiales</taxon>
        <taxon>Aspergillaceae</taxon>
        <taxon>Penicillium</taxon>
    </lineage>
</organism>
<name>A0A0G4PTL2_PENC3</name>
<protein>
    <submittedName>
        <fullName evidence="2">Str. FM013</fullName>
    </submittedName>
</protein>
<dbReference type="AlphaFoldDB" id="A0A0G4PTL2"/>
<keyword evidence="3" id="KW-1185">Reference proteome</keyword>
<dbReference type="EMBL" id="HG793169">
    <property type="protein sequence ID" value="CRL29471.1"/>
    <property type="molecule type" value="Genomic_DNA"/>
</dbReference>
<evidence type="ECO:0000313" key="2">
    <source>
        <dbReference type="EMBL" id="CRL29471.1"/>
    </source>
</evidence>
<gene>
    <name evidence="2" type="ORF">PCAMFM013_S036g000055</name>
</gene>
<dbReference type="InterPro" id="IPR056672">
    <property type="entry name" value="DUF7770"/>
</dbReference>
<sequence length="180" mass="20033">MEFGRKRNPYESSTPAYKLNIENDMRAISHASFVVHTLGKAGPTTSDNHWSIYLILADNSGSVRVNMAAEYGDTTGHLVWTGHSYALTTSALKNWDFVTTPGTTVASIAMLIYANGRDKYQMSGGGSGCRYWVYTITYDLSRVGCIAENCYSILWPHLQFQYHRNGGLKALNWVEGTFNA</sequence>
<proteinExistence type="predicted"/>
<feature type="domain" description="DUF7770" evidence="1">
    <location>
        <begin position="33"/>
        <end position="178"/>
    </location>
</feature>